<gene>
    <name evidence="1" type="ORF">N44_00146</name>
</gene>
<dbReference type="Proteomes" id="UP000030321">
    <property type="component" value="Unassembled WGS sequence"/>
</dbReference>
<organism evidence="1 2">
    <name type="scientific">Microcystis aeruginosa NIES-44</name>
    <dbReference type="NCBI Taxonomy" id="449439"/>
    <lineage>
        <taxon>Bacteria</taxon>
        <taxon>Bacillati</taxon>
        <taxon>Cyanobacteriota</taxon>
        <taxon>Cyanophyceae</taxon>
        <taxon>Oscillatoriophycideae</taxon>
        <taxon>Chroococcales</taxon>
        <taxon>Microcystaceae</taxon>
        <taxon>Microcystis</taxon>
    </lineage>
</organism>
<proteinExistence type="predicted"/>
<comment type="caution">
    <text evidence="1">The sequence shown here is derived from an EMBL/GenBank/DDBJ whole genome shotgun (WGS) entry which is preliminary data.</text>
</comment>
<dbReference type="EMBL" id="BBPA01000014">
    <property type="protein sequence ID" value="GAL91858.1"/>
    <property type="molecule type" value="Genomic_DNA"/>
</dbReference>
<sequence>MKVEPDSIEGLVTGIKNLDRIDRSFCRAVVEQKYSLEALANRAINWFEEIFTRKK</sequence>
<reference evidence="2" key="1">
    <citation type="journal article" date="2015" name="Genome">
        <title>Whole Genome Sequence of the Non-Microcystin-Producing Microcystis aeruginosa Strain NIES-44.</title>
        <authorList>
            <person name="Okano K."/>
            <person name="Miyata N."/>
            <person name="Ozaki Y."/>
        </authorList>
    </citation>
    <scope>NUCLEOTIDE SEQUENCE [LARGE SCALE GENOMIC DNA]</scope>
    <source>
        <strain evidence="2">NIES-44</strain>
    </source>
</reference>
<keyword evidence="1" id="KW-0808">Transferase</keyword>
<evidence type="ECO:0000313" key="2">
    <source>
        <dbReference type="Proteomes" id="UP000030321"/>
    </source>
</evidence>
<evidence type="ECO:0000313" key="1">
    <source>
        <dbReference type="EMBL" id="GAL91858.1"/>
    </source>
</evidence>
<protein>
    <submittedName>
        <fullName evidence="1">UDP-glucose:tetrahydrobiopterin glucosyltransferase</fullName>
    </submittedName>
</protein>
<dbReference type="AlphaFoldDB" id="A0A0A1VQY8"/>
<dbReference type="GO" id="GO:0016740">
    <property type="term" value="F:transferase activity"/>
    <property type="evidence" value="ECO:0007669"/>
    <property type="project" value="UniProtKB-KW"/>
</dbReference>
<accession>A0A0A1VQY8</accession>
<name>A0A0A1VQY8_MICAE</name>